<dbReference type="SUPFAM" id="SSF51658">
    <property type="entry name" value="Xylose isomerase-like"/>
    <property type="match status" value="1"/>
</dbReference>
<dbReference type="Gene3D" id="2.120.10.30">
    <property type="entry name" value="TolB, C-terminal domain"/>
    <property type="match status" value="1"/>
</dbReference>
<dbReference type="Gene3D" id="3.20.20.150">
    <property type="entry name" value="Divalent-metal-dependent TIM barrel enzymes"/>
    <property type="match status" value="1"/>
</dbReference>
<dbReference type="SUPFAM" id="SSF46626">
    <property type="entry name" value="Cytochrome c"/>
    <property type="match status" value="1"/>
</dbReference>
<feature type="region of interest" description="Disordered" evidence="8">
    <location>
        <begin position="301"/>
        <end position="333"/>
    </location>
</feature>
<feature type="compositionally biased region" description="Pro residues" evidence="8">
    <location>
        <begin position="310"/>
        <end position="322"/>
    </location>
</feature>
<dbReference type="InterPro" id="IPR011042">
    <property type="entry name" value="6-blade_b-propeller_TolB-like"/>
</dbReference>
<keyword evidence="6" id="KW-0186">Copper</keyword>
<dbReference type="PROSITE" id="PS00196">
    <property type="entry name" value="COPPER_BLUE"/>
    <property type="match status" value="1"/>
</dbReference>
<evidence type="ECO:0000256" key="1">
    <source>
        <dbReference type="ARBA" id="ARBA00022448"/>
    </source>
</evidence>
<dbReference type="SUPFAM" id="SSF50952">
    <property type="entry name" value="Soluble quinoprotein glucose dehydrogenase"/>
    <property type="match status" value="1"/>
</dbReference>
<evidence type="ECO:0000313" key="10">
    <source>
        <dbReference type="EMBL" id="QEH37147.1"/>
    </source>
</evidence>
<dbReference type="EMBL" id="CP042997">
    <property type="protein sequence ID" value="QEH37147.1"/>
    <property type="molecule type" value="Genomic_DNA"/>
</dbReference>
<dbReference type="InterPro" id="IPR000923">
    <property type="entry name" value="BlueCu_1"/>
</dbReference>
<evidence type="ECO:0000256" key="8">
    <source>
        <dbReference type="SAM" id="MobiDB-lite"/>
    </source>
</evidence>
<dbReference type="Gene3D" id="2.60.40.420">
    <property type="entry name" value="Cupredoxins - blue copper proteins"/>
    <property type="match status" value="1"/>
</dbReference>
<reference evidence="10 11" key="1">
    <citation type="submission" date="2019-08" db="EMBL/GenBank/DDBJ databases">
        <title>Deep-cultivation of Planctomycetes and their phenomic and genomic characterization uncovers novel biology.</title>
        <authorList>
            <person name="Wiegand S."/>
            <person name="Jogler M."/>
            <person name="Boedeker C."/>
            <person name="Pinto D."/>
            <person name="Vollmers J."/>
            <person name="Rivas-Marin E."/>
            <person name="Kohn T."/>
            <person name="Peeters S.H."/>
            <person name="Heuer A."/>
            <person name="Rast P."/>
            <person name="Oberbeckmann S."/>
            <person name="Bunk B."/>
            <person name="Jeske O."/>
            <person name="Meyerdierks A."/>
            <person name="Storesund J.E."/>
            <person name="Kallscheuer N."/>
            <person name="Luecker S."/>
            <person name="Lage O.M."/>
            <person name="Pohl T."/>
            <person name="Merkel B.J."/>
            <person name="Hornburger P."/>
            <person name="Mueller R.-W."/>
            <person name="Bruemmer F."/>
            <person name="Labrenz M."/>
            <person name="Spormann A.M."/>
            <person name="Op den Camp H."/>
            <person name="Overmann J."/>
            <person name="Amann R."/>
            <person name="Jetten M.S.M."/>
            <person name="Mascher T."/>
            <person name="Medema M.H."/>
            <person name="Devos D.P."/>
            <person name="Kaster A.-K."/>
            <person name="Ovreas L."/>
            <person name="Rohde M."/>
            <person name="Galperin M.Y."/>
            <person name="Jogler C."/>
        </authorList>
    </citation>
    <scope>NUCLEOTIDE SEQUENCE [LARGE SCALE GENOMIC DNA]</scope>
    <source>
        <strain evidence="10 11">OJF2</strain>
    </source>
</reference>
<dbReference type="InterPro" id="IPR036909">
    <property type="entry name" value="Cyt_c-like_dom_sf"/>
</dbReference>
<dbReference type="InterPro" id="IPR009056">
    <property type="entry name" value="Cyt_c-like_dom"/>
</dbReference>
<dbReference type="Proteomes" id="UP000324233">
    <property type="component" value="Chromosome"/>
</dbReference>
<evidence type="ECO:0000259" key="9">
    <source>
        <dbReference type="PROSITE" id="PS51007"/>
    </source>
</evidence>
<dbReference type="NCBIfam" id="TIGR02603">
    <property type="entry name" value="CxxCH_TIGR02603"/>
    <property type="match status" value="1"/>
</dbReference>
<keyword evidence="1" id="KW-0813">Transport</keyword>
<dbReference type="SUPFAM" id="SSF49503">
    <property type="entry name" value="Cupredoxins"/>
    <property type="match status" value="1"/>
</dbReference>
<dbReference type="RefSeq" id="WP_148596748.1">
    <property type="nucleotide sequence ID" value="NZ_CP042997.1"/>
</dbReference>
<dbReference type="KEGG" id="agv:OJF2_57340"/>
<evidence type="ECO:0000256" key="2">
    <source>
        <dbReference type="ARBA" id="ARBA00022617"/>
    </source>
</evidence>
<keyword evidence="3 7" id="KW-0479">Metal-binding</keyword>
<dbReference type="PANTHER" id="PTHR33546">
    <property type="entry name" value="LARGE, MULTIFUNCTIONAL SECRETED PROTEIN-RELATED"/>
    <property type="match status" value="1"/>
</dbReference>
<organism evidence="10 11">
    <name type="scientific">Aquisphaera giovannonii</name>
    <dbReference type="NCBI Taxonomy" id="406548"/>
    <lineage>
        <taxon>Bacteria</taxon>
        <taxon>Pseudomonadati</taxon>
        <taxon>Planctomycetota</taxon>
        <taxon>Planctomycetia</taxon>
        <taxon>Isosphaerales</taxon>
        <taxon>Isosphaeraceae</taxon>
        <taxon>Aquisphaera</taxon>
    </lineage>
</organism>
<keyword evidence="5 7" id="KW-0408">Iron</keyword>
<dbReference type="Pfam" id="PF00127">
    <property type="entry name" value="Copper-bind"/>
    <property type="match status" value="1"/>
</dbReference>
<dbReference type="GO" id="GO:0005507">
    <property type="term" value="F:copper ion binding"/>
    <property type="evidence" value="ECO:0007669"/>
    <property type="project" value="InterPro"/>
</dbReference>
<dbReference type="InterPro" id="IPR013427">
    <property type="entry name" value="Haem-bd_dom_put"/>
</dbReference>
<dbReference type="PANTHER" id="PTHR33546:SF1">
    <property type="entry name" value="LARGE, MULTIFUNCTIONAL SECRETED PROTEIN"/>
    <property type="match status" value="1"/>
</dbReference>
<accession>A0A5B9W9M9</accession>
<name>A0A5B9W9M9_9BACT</name>
<evidence type="ECO:0000256" key="5">
    <source>
        <dbReference type="ARBA" id="ARBA00023004"/>
    </source>
</evidence>
<feature type="domain" description="Cytochrome c" evidence="9">
    <location>
        <begin position="352"/>
        <end position="489"/>
    </location>
</feature>
<protein>
    <submittedName>
        <fullName evidence="10">Auracyanin-B</fullName>
    </submittedName>
</protein>
<keyword evidence="11" id="KW-1185">Reference proteome</keyword>
<keyword evidence="4" id="KW-0249">Electron transport</keyword>
<dbReference type="InterPro" id="IPR011041">
    <property type="entry name" value="Quinoprot_gluc/sorb_DH_b-prop"/>
</dbReference>
<evidence type="ECO:0000256" key="3">
    <source>
        <dbReference type="ARBA" id="ARBA00022723"/>
    </source>
</evidence>
<evidence type="ECO:0000313" key="11">
    <source>
        <dbReference type="Proteomes" id="UP000324233"/>
    </source>
</evidence>
<evidence type="ECO:0000256" key="6">
    <source>
        <dbReference type="ARBA" id="ARBA00023008"/>
    </source>
</evidence>
<dbReference type="InterPro" id="IPR036237">
    <property type="entry name" value="Xyl_isomerase-like_sf"/>
</dbReference>
<dbReference type="GO" id="GO:0020037">
    <property type="term" value="F:heme binding"/>
    <property type="evidence" value="ECO:0007669"/>
    <property type="project" value="InterPro"/>
</dbReference>
<dbReference type="InterPro" id="IPR046476">
    <property type="entry name" value="DUF6797"/>
</dbReference>
<dbReference type="InterPro" id="IPR028871">
    <property type="entry name" value="BlueCu_1_BS"/>
</dbReference>
<keyword evidence="2 7" id="KW-0349">Heme</keyword>
<proteinExistence type="predicted"/>
<evidence type="ECO:0000256" key="4">
    <source>
        <dbReference type="ARBA" id="ARBA00022982"/>
    </source>
</evidence>
<evidence type="ECO:0000256" key="7">
    <source>
        <dbReference type="PROSITE-ProRule" id="PRU00433"/>
    </source>
</evidence>
<sequence>MMPTARRSRALGPAAVAALTVWIALGQRCGTSAEPPPSAGAQLFARDNLIAWCIVPFDSKKRSPEERAAMLQKLGFRHFAYDWRAEHVPTFDAEIESLQRHGVSLDAFWGSGELNPDMRHILDVLKRHRVKAQLWVLLDLGQDAVKGAEQERRVEAAAAKLGPLAEEAAKIGCSVALYNHGGWFGEPENQLAIIDRLKSRGVANVGMVYNLHHGHDHLGRFAAILRQIRPHLVALNLNGMDSGGDRVGRKILPLGQGEHDLELLRIIRDSGYRGPIGILGHTQDDAEARLRDNLDGLDWLLPQLDGKAPGPRPTPRTPVPPRPDAKAAGAGAGDDAKAVEAASLAAVARKEGDPRRGVAVFLDPKFSCTNCHRVGDLGGTIGPELTTAGACLTPEEIAESVLFPSLKVKPGYQALAVSTQDGKSYQGYPVESSSTEILFKDAASGSLVKLAKSSIEEERPIGTVMPDGIAASMTRAERRDLVRFLMDLGRPGGTAAGLVARGGHATAAFSYDRRPLHPERWEHWQEKVNRDRVYDFYQKEAEAFRGKSPLPAMLPPYPGLDGGSYGHWGNQNEASWADDRWNKTSLGSVLSGVFRGAGVTVPKGVCVRLGERGELSACFNPETLCYEAVWAGGFVKFSPTRHGFMDGLIMDGSPLPRPEGKKPDRPFQYRGFYRHGSSVIFAYRIDGRDYLDVADVKDGAFRRTVLPAGAEEMARLARGGPPQWPQVLTTRGTAGRGRPYAIDTIEPPFANPWKALLFFGDHDFLPDGSALVCTVQGDVWHVSNLDDSLSAVRWRRFASGLHQALGLVVVDGKACVLGRDQITRLHDLNGDGEADFYECVSNAYETSPAGHDFICGLQRDPAGYFYTASGKQGVLKISPDGRSVEVLATGLRNPDGVALSSTGILTAPSSEGEWTPTSMICEVKPGAHFGYGGPRGGQPPCLPLVFLPRGLDNSSGSQVEVTSDRWGPLKGLMVHFSFGAGTAFLVLREQVEGQSQAAAIPLPGDFRSGVHRGRFSPKDGQLYVSGLTGWGTYTPDDGCFQRVRYTGDPVQLPVASHAHENGILLTFSGPIDRAVAGKASNHLAQAWNYRYSSAYGSQELSPSHRGVPGHDVWPVQSAHVLADGRSLFLEIPDLQPVNQLHLRVKVDAGEPLDAFLTVHRLTAPFTGFPGYRPGNKTIAAHPLLADLASLNEARVPNRWRPKIAGAREVRVKAGPNLTFLPSSLTARPDEPIKLVFQNPDVVPHNWALLRPGSLARVGDLLNRIIAEADAAVRHYIPRSDDVIAYVDITDPGTEFAIYFRAPSARGRYPFVCTFPGHWMVMNGVLTVE</sequence>
<dbReference type="OrthoDB" id="219211at2"/>
<dbReference type="Pfam" id="PF20601">
    <property type="entry name" value="DUF6797"/>
    <property type="match status" value="1"/>
</dbReference>
<dbReference type="PROSITE" id="PS51007">
    <property type="entry name" value="CYTC"/>
    <property type="match status" value="1"/>
</dbReference>
<dbReference type="InterPro" id="IPR008972">
    <property type="entry name" value="Cupredoxin"/>
</dbReference>
<dbReference type="GO" id="GO:0009055">
    <property type="term" value="F:electron transfer activity"/>
    <property type="evidence" value="ECO:0007669"/>
    <property type="project" value="InterPro"/>
</dbReference>
<gene>
    <name evidence="10" type="ORF">OJF2_57340</name>
</gene>
<dbReference type="CDD" id="cd04233">
    <property type="entry name" value="Auracyanin"/>
    <property type="match status" value="1"/>
</dbReference>
<dbReference type="Pfam" id="PF01261">
    <property type="entry name" value="AP_endonuc_2"/>
    <property type="match status" value="1"/>
</dbReference>
<dbReference type="InterPro" id="IPR013022">
    <property type="entry name" value="Xyl_isomerase-like_TIM-brl"/>
</dbReference>
<dbReference type="Gene3D" id="1.10.760.10">
    <property type="entry name" value="Cytochrome c-like domain"/>
    <property type="match status" value="1"/>
</dbReference>